<feature type="signal peptide" evidence="1">
    <location>
        <begin position="1"/>
        <end position="23"/>
    </location>
</feature>
<reference evidence="2 3" key="1">
    <citation type="submission" date="2016-11" db="EMBL/GenBank/DDBJ databases">
        <authorList>
            <person name="Jaros S."/>
            <person name="Januszkiewicz K."/>
            <person name="Wedrychowicz H."/>
        </authorList>
    </citation>
    <scope>NUCLEOTIDE SEQUENCE [LARGE SCALE GENOMIC DNA]</scope>
    <source>
        <strain evidence="2 3">GAS242</strain>
    </source>
</reference>
<evidence type="ECO:0000313" key="2">
    <source>
        <dbReference type="EMBL" id="SHG20303.1"/>
    </source>
</evidence>
<evidence type="ECO:0000256" key="1">
    <source>
        <dbReference type="SAM" id="SignalP"/>
    </source>
</evidence>
<dbReference type="OrthoDB" id="8139212at2"/>
<sequence length="97" mass="10935">MLRNLFGPMAVAVLLLSATATMAAPAHGKRPVVRHWHGYGFLPGYRTPEQIEAQEARHPNQVWWYGGPRFYRGRWNGGGFGPCWTQTPIGNVWNCGR</sequence>
<dbReference type="EMBL" id="LT670818">
    <property type="protein sequence ID" value="SHG20303.1"/>
    <property type="molecule type" value="Genomic_DNA"/>
</dbReference>
<keyword evidence="1" id="KW-0732">Signal</keyword>
<dbReference type="AlphaFoldDB" id="A0A1M5HWM8"/>
<name>A0A1M5HWM8_9BRAD</name>
<evidence type="ECO:0008006" key="4">
    <source>
        <dbReference type="Google" id="ProtNLM"/>
    </source>
</evidence>
<evidence type="ECO:0000313" key="3">
    <source>
        <dbReference type="Proteomes" id="UP000190675"/>
    </source>
</evidence>
<dbReference type="Proteomes" id="UP000190675">
    <property type="component" value="Chromosome I"/>
</dbReference>
<dbReference type="RefSeq" id="WP_079565077.1">
    <property type="nucleotide sequence ID" value="NZ_LT670818.1"/>
</dbReference>
<gene>
    <name evidence="2" type="ORF">SAMN05444169_1102</name>
</gene>
<organism evidence="2 3">
    <name type="scientific">Bradyrhizobium erythrophlei</name>
    <dbReference type="NCBI Taxonomy" id="1437360"/>
    <lineage>
        <taxon>Bacteria</taxon>
        <taxon>Pseudomonadati</taxon>
        <taxon>Pseudomonadota</taxon>
        <taxon>Alphaproteobacteria</taxon>
        <taxon>Hyphomicrobiales</taxon>
        <taxon>Nitrobacteraceae</taxon>
        <taxon>Bradyrhizobium</taxon>
    </lineage>
</organism>
<feature type="chain" id="PRO_5013042006" description="YXWGXW repeat-containing protein" evidence="1">
    <location>
        <begin position="24"/>
        <end position="97"/>
    </location>
</feature>
<protein>
    <recommendedName>
        <fullName evidence="4">YXWGXW repeat-containing protein</fullName>
    </recommendedName>
</protein>
<accession>A0A1M5HWM8</accession>
<proteinExistence type="predicted"/>